<dbReference type="eggNOG" id="ENOG503330T">
    <property type="taxonomic scope" value="Bacteria"/>
</dbReference>
<evidence type="ECO:0000313" key="2">
    <source>
        <dbReference type="EMBL" id="EGV32503.1"/>
    </source>
</evidence>
<keyword evidence="3" id="KW-1185">Reference proteome</keyword>
<dbReference type="AlphaFoldDB" id="G2DYZ4"/>
<evidence type="ECO:0000313" key="3">
    <source>
        <dbReference type="Proteomes" id="UP000004200"/>
    </source>
</evidence>
<evidence type="ECO:0000256" key="1">
    <source>
        <dbReference type="SAM" id="SignalP"/>
    </source>
</evidence>
<dbReference type="Proteomes" id="UP000004200">
    <property type="component" value="Unassembled WGS sequence"/>
</dbReference>
<comment type="caution">
    <text evidence="2">The sequence shown here is derived from an EMBL/GenBank/DDBJ whole genome shotgun (WGS) entry which is preliminary data.</text>
</comment>
<organism evidence="2 3">
    <name type="scientific">Thiorhodococcus drewsii AZ1</name>
    <dbReference type="NCBI Taxonomy" id="765913"/>
    <lineage>
        <taxon>Bacteria</taxon>
        <taxon>Pseudomonadati</taxon>
        <taxon>Pseudomonadota</taxon>
        <taxon>Gammaproteobacteria</taxon>
        <taxon>Chromatiales</taxon>
        <taxon>Chromatiaceae</taxon>
        <taxon>Thiorhodococcus</taxon>
    </lineage>
</organism>
<protein>
    <recommendedName>
        <fullName evidence="4">PEP-CTERM sorting domain-containing protein</fullName>
    </recommendedName>
</protein>
<sequence>MMRKSNVSLSLLASAIISNMAPADYLGPSPYLSFDDVSAGASISPFSDTTFLNFYIENFEDGNLNTPGVTLREFASTNITTAYSDSVDGDDGTIDGLATGSTRSLFSDFKTSSLTFDFSASALDGSLPTHAGIVWTDVGRNNGGTPLSSDLSENTIFEAFDQFGNSLGVFGPFSLGDSSISRTTSEDRFIGVVNINGISAIRISMPGKNNWEVDHLQYGTVLLPDTSSKKPEISVKGGYIKLDVIDGRSPPDEDCTATDHYGRMIYDPTNNALFLCDKFGWQEK</sequence>
<feature type="signal peptide" evidence="1">
    <location>
        <begin position="1"/>
        <end position="23"/>
    </location>
</feature>
<reference evidence="2 3" key="1">
    <citation type="submission" date="2011-06" db="EMBL/GenBank/DDBJ databases">
        <title>The draft genome of Thiorhodococcus drewsii AZ1.</title>
        <authorList>
            <consortium name="US DOE Joint Genome Institute (JGI-PGF)"/>
            <person name="Lucas S."/>
            <person name="Han J."/>
            <person name="Lapidus A."/>
            <person name="Cheng J.-F."/>
            <person name="Goodwin L."/>
            <person name="Pitluck S."/>
            <person name="Peters L."/>
            <person name="Land M.L."/>
            <person name="Hauser L."/>
            <person name="Vogl K."/>
            <person name="Liu Z."/>
            <person name="Imhoff J."/>
            <person name="Thiel V."/>
            <person name="Frigaard N.-U."/>
            <person name="Bryant D.A."/>
            <person name="Woyke T.J."/>
        </authorList>
    </citation>
    <scope>NUCLEOTIDE SEQUENCE [LARGE SCALE GENOMIC DNA]</scope>
    <source>
        <strain evidence="2 3">AZ1</strain>
    </source>
</reference>
<dbReference type="EMBL" id="AFWT01000007">
    <property type="protein sequence ID" value="EGV32503.1"/>
    <property type="molecule type" value="Genomic_DNA"/>
</dbReference>
<proteinExistence type="predicted"/>
<keyword evidence="1" id="KW-0732">Signal</keyword>
<gene>
    <name evidence="2" type="ORF">ThidrDRAFT_1353</name>
</gene>
<accession>G2DYZ4</accession>
<feature type="chain" id="PRO_5003428223" description="PEP-CTERM sorting domain-containing protein" evidence="1">
    <location>
        <begin position="24"/>
        <end position="284"/>
    </location>
</feature>
<name>G2DYZ4_9GAMM</name>
<evidence type="ECO:0008006" key="4">
    <source>
        <dbReference type="Google" id="ProtNLM"/>
    </source>
</evidence>